<dbReference type="EMBL" id="SJPJ01000001">
    <property type="protein sequence ID" value="TWT81791.1"/>
    <property type="molecule type" value="Genomic_DNA"/>
</dbReference>
<dbReference type="SUPFAM" id="SSF103473">
    <property type="entry name" value="MFS general substrate transporter"/>
    <property type="match status" value="1"/>
</dbReference>
<feature type="transmembrane region" description="Helical" evidence="4">
    <location>
        <begin position="44"/>
        <end position="65"/>
    </location>
</feature>
<dbReference type="OrthoDB" id="211449at2"/>
<dbReference type="PANTHER" id="PTHR23531">
    <property type="entry name" value="QUINOLENE RESISTANCE PROTEIN NORA"/>
    <property type="match status" value="1"/>
</dbReference>
<feature type="transmembrane region" description="Helical" evidence="4">
    <location>
        <begin position="377"/>
        <end position="397"/>
    </location>
</feature>
<feature type="transmembrane region" description="Helical" evidence="4">
    <location>
        <begin position="284"/>
        <end position="303"/>
    </location>
</feature>
<feature type="transmembrane region" description="Helical" evidence="4">
    <location>
        <begin position="167"/>
        <end position="186"/>
    </location>
</feature>
<feature type="transmembrane region" description="Helical" evidence="4">
    <location>
        <begin position="339"/>
        <end position="365"/>
    </location>
</feature>
<keyword evidence="7" id="KW-1185">Reference proteome</keyword>
<feature type="transmembrane region" description="Helical" evidence="4">
    <location>
        <begin position="403"/>
        <end position="423"/>
    </location>
</feature>
<keyword evidence="1 4" id="KW-0812">Transmembrane</keyword>
<keyword evidence="3 4" id="KW-0472">Membrane</keyword>
<dbReference type="AlphaFoldDB" id="A0A5C5Z4L0"/>
<proteinExistence type="predicted"/>
<dbReference type="GO" id="GO:0022857">
    <property type="term" value="F:transmembrane transporter activity"/>
    <property type="evidence" value="ECO:0007669"/>
    <property type="project" value="InterPro"/>
</dbReference>
<dbReference type="InterPro" id="IPR020846">
    <property type="entry name" value="MFS_dom"/>
</dbReference>
<evidence type="ECO:0000256" key="1">
    <source>
        <dbReference type="ARBA" id="ARBA00022692"/>
    </source>
</evidence>
<dbReference type="PROSITE" id="PS50850">
    <property type="entry name" value="MFS"/>
    <property type="match status" value="1"/>
</dbReference>
<sequence length="436" mass="46798">MSSTISPCPIDNSSVCDRSVDECTHPDTASAVEKQEHRLYDRDFLIAVASQTCFVMANTLMAHYARWIEFLGGDLRQVGLIMGSAALLGLLLRPWMAQWINRIGARAMWGVGYFVFAISSIGNLALYDLSAGIYLLRGGIVLGGAIVFASGLTFVSQTAPSNRRAEAIGILGVGGFMGMLLGPALGDLFLGSDHRVRFDFVMLFSAATIANAIPAGLLLFLHAPKSVGDQRPARLGEFVQTVRRYWPGTILLVNFAFGICITAPLIFVASFVDTMHLKTPGVSIIGVFFWCYAGLAILVRLGFRRLPDVIGPAKVLVAGTVFMSMAMFAFTIVSPERPWMIVVPALLGGVGHSLMFHTMITLTLTRFPHAAHGTGSTLALMTLDLGMIIGAPLLGLIGQHYGFAALFATVGVVCICAALVYLGSRLRVPAPQRWGA</sequence>
<evidence type="ECO:0000256" key="4">
    <source>
        <dbReference type="SAM" id="Phobius"/>
    </source>
</evidence>
<evidence type="ECO:0000259" key="5">
    <source>
        <dbReference type="PROSITE" id="PS50850"/>
    </source>
</evidence>
<accession>A0A5C5Z4L0</accession>
<feature type="transmembrane region" description="Helical" evidence="4">
    <location>
        <begin position="77"/>
        <end position="95"/>
    </location>
</feature>
<feature type="transmembrane region" description="Helical" evidence="4">
    <location>
        <begin position="133"/>
        <end position="155"/>
    </location>
</feature>
<evidence type="ECO:0000313" key="7">
    <source>
        <dbReference type="Proteomes" id="UP000315010"/>
    </source>
</evidence>
<evidence type="ECO:0000256" key="3">
    <source>
        <dbReference type="ARBA" id="ARBA00023136"/>
    </source>
</evidence>
<evidence type="ECO:0000256" key="2">
    <source>
        <dbReference type="ARBA" id="ARBA00022989"/>
    </source>
</evidence>
<name>A0A5C5Z4L0_9BACT</name>
<reference evidence="6 7" key="1">
    <citation type="submission" date="2019-02" db="EMBL/GenBank/DDBJ databases">
        <title>Deep-cultivation of Planctomycetes and their phenomic and genomic characterization uncovers novel biology.</title>
        <authorList>
            <person name="Wiegand S."/>
            <person name="Jogler M."/>
            <person name="Boedeker C."/>
            <person name="Pinto D."/>
            <person name="Vollmers J."/>
            <person name="Rivas-Marin E."/>
            <person name="Kohn T."/>
            <person name="Peeters S.H."/>
            <person name="Heuer A."/>
            <person name="Rast P."/>
            <person name="Oberbeckmann S."/>
            <person name="Bunk B."/>
            <person name="Jeske O."/>
            <person name="Meyerdierks A."/>
            <person name="Storesund J.E."/>
            <person name="Kallscheuer N."/>
            <person name="Luecker S."/>
            <person name="Lage O.M."/>
            <person name="Pohl T."/>
            <person name="Merkel B.J."/>
            <person name="Hornburger P."/>
            <person name="Mueller R.-W."/>
            <person name="Bruemmer F."/>
            <person name="Labrenz M."/>
            <person name="Spormann A.M."/>
            <person name="Op Den Camp H."/>
            <person name="Overmann J."/>
            <person name="Amann R."/>
            <person name="Jetten M.S.M."/>
            <person name="Mascher T."/>
            <person name="Medema M.H."/>
            <person name="Devos D.P."/>
            <person name="Kaster A.-K."/>
            <person name="Ovreas L."/>
            <person name="Rohde M."/>
            <person name="Galperin M.Y."/>
            <person name="Jogler C."/>
        </authorList>
    </citation>
    <scope>NUCLEOTIDE SEQUENCE [LARGE SCALE GENOMIC DNA]</scope>
    <source>
        <strain evidence="6 7">CA13</strain>
    </source>
</reference>
<feature type="transmembrane region" description="Helical" evidence="4">
    <location>
        <begin position="107"/>
        <end position="127"/>
    </location>
</feature>
<organism evidence="6 7">
    <name type="scientific">Novipirellula herctigrandis</name>
    <dbReference type="NCBI Taxonomy" id="2527986"/>
    <lineage>
        <taxon>Bacteria</taxon>
        <taxon>Pseudomonadati</taxon>
        <taxon>Planctomycetota</taxon>
        <taxon>Planctomycetia</taxon>
        <taxon>Pirellulales</taxon>
        <taxon>Pirellulaceae</taxon>
        <taxon>Novipirellula</taxon>
    </lineage>
</organism>
<feature type="transmembrane region" description="Helical" evidence="4">
    <location>
        <begin position="198"/>
        <end position="221"/>
    </location>
</feature>
<dbReference type="PANTHER" id="PTHR23531:SF1">
    <property type="entry name" value="QUINOLENE RESISTANCE PROTEIN NORA"/>
    <property type="match status" value="1"/>
</dbReference>
<feature type="transmembrane region" description="Helical" evidence="4">
    <location>
        <begin position="315"/>
        <end position="333"/>
    </location>
</feature>
<evidence type="ECO:0000313" key="6">
    <source>
        <dbReference type="EMBL" id="TWT81791.1"/>
    </source>
</evidence>
<dbReference type="InterPro" id="IPR052714">
    <property type="entry name" value="MFS_Exporter"/>
</dbReference>
<keyword evidence="2 4" id="KW-1133">Transmembrane helix</keyword>
<dbReference type="InterPro" id="IPR036259">
    <property type="entry name" value="MFS_trans_sf"/>
</dbReference>
<dbReference type="Proteomes" id="UP000315010">
    <property type="component" value="Unassembled WGS sequence"/>
</dbReference>
<feature type="domain" description="Major facilitator superfamily (MFS) profile" evidence="5">
    <location>
        <begin position="1"/>
        <end position="429"/>
    </location>
</feature>
<dbReference type="InterPro" id="IPR011701">
    <property type="entry name" value="MFS"/>
</dbReference>
<protein>
    <submittedName>
        <fullName evidence="6">Major facilitator superfamily transporter</fullName>
    </submittedName>
</protein>
<gene>
    <name evidence="6" type="ORF">CA13_32440</name>
</gene>
<dbReference type="Gene3D" id="1.20.1250.20">
    <property type="entry name" value="MFS general substrate transporter like domains"/>
    <property type="match status" value="1"/>
</dbReference>
<dbReference type="Pfam" id="PF07690">
    <property type="entry name" value="MFS_1"/>
    <property type="match status" value="1"/>
</dbReference>
<feature type="transmembrane region" description="Helical" evidence="4">
    <location>
        <begin position="250"/>
        <end position="272"/>
    </location>
</feature>
<comment type="caution">
    <text evidence="6">The sequence shown here is derived from an EMBL/GenBank/DDBJ whole genome shotgun (WGS) entry which is preliminary data.</text>
</comment>
<dbReference type="RefSeq" id="WP_146397909.1">
    <property type="nucleotide sequence ID" value="NZ_SJPJ01000001.1"/>
</dbReference>